<feature type="compositionally biased region" description="Polar residues" evidence="1">
    <location>
        <begin position="1074"/>
        <end position="1090"/>
    </location>
</feature>
<feature type="compositionally biased region" description="Polar residues" evidence="1">
    <location>
        <begin position="432"/>
        <end position="446"/>
    </location>
</feature>
<evidence type="ECO:0000313" key="5">
    <source>
        <dbReference type="Proteomes" id="UP000230066"/>
    </source>
</evidence>
<dbReference type="InterPro" id="IPR035892">
    <property type="entry name" value="C2_domain_sf"/>
</dbReference>
<feature type="compositionally biased region" description="Low complexity" evidence="1">
    <location>
        <begin position="1042"/>
        <end position="1061"/>
    </location>
</feature>
<dbReference type="PROSITE" id="PS51257">
    <property type="entry name" value="PROKAR_LIPOPROTEIN"/>
    <property type="match status" value="1"/>
</dbReference>
<feature type="region of interest" description="Disordered" evidence="1">
    <location>
        <begin position="432"/>
        <end position="493"/>
    </location>
</feature>
<sequence length="1195" mass="128808">MESFVARLAVYNVAGFLRLISSHWVIIVISLGCVVVAYWCYTSTERTSKSIATEELSGSLNQETYQIKEYINDWLKLYKMSPLQLCRLWIGPVNNVLSGTSKESSLLQVHSTEVEECSLISPVKYDRRSTLEKTHYIQFTAKIPVIKVHCEIRKADASSREIVTLELCNFTLPIACNVEHNYSTLLRVHAKAISAPKFHVNHVLPEEHSNIPQLLADAIRTVTVDWDPNQNFMVTAIKSEPEEKRKASVESCESSGSFQNNGKLFKESVVQSYLAHRSSVQSNPFGLSDSSEFPLRNASSVEYTASGSGGKDARRSTGPKNLDRLFQQRLFRGALNGTSASSEQVPDTGRMTVLEDSISSTPVVLAYNERLRQSMAARQVPRKVPGQLVRSASYYGEDRSKVDSEESSLAVYDSSAIGDTVPVVFHEDLTDPASSKDMSILTQPQQETREYKSLTPTYTLESIQGSSDSPFSSSIPHHRTTTPHLDSPSTPETGSSFLASKKLLVKVVKAEELTLKATSNAYCVVELDEPYQRHTTHCSSAGQLFWDQHLLFDLNTNSKRVALEVFELSKRKKSVSKGRAEQLLTSLLCPAMSAVEMNQDSVLTTLFDASEPRRRLPLLPPFSGSTLPSSGSAGPALSSVLATTSSTGGTNVATSVSSSAQSNPCITAEFHLMEKASEESLAARQRLTSYNPLAVQRACSNRGNPQSFSAQDSPVLGSTAGVDSLSHSTSLEFSHAKFVQPKHACVIAEGQAVDEFRTNIGPKMMTTVTAGTVRPQPLGSEELTQGDKATVSDAVSAYTTASLSPTLGTAQLFSPVPVRRAQVVSYDSAQSGAAALGITPVGTASPVSFRSKPPGLERTAEDGSEECDVPGSPLSLDQSFGVLETGDSQPTVDLPTSGPVFPLKSQTVERFSLSHTEKSGDELHRADSLIKRSNLIGADESAGSGQRVLLPYPDYPEFDLSQDDSNVPGGHSSSSSSRSHSLASRLRSSRLLGSGMLKPSRRSGGGEEVVGSSSSLALLGPSRQLAGVVASMSTLPSDPGKSPSSAAALASAVAVAGATGSWQQPHSLVGADRGSTQPAIDTPGSHTPSKTPIRPREQSHETDPPVRYVPPAASVAAELPGTYTAVGQPRRSDASNLGLFKLFRHKKKRFRSVGAEKLLYLENNDLEEFDAMSTEGYYRIVQDTDLGNQSPTARR</sequence>
<feature type="region of interest" description="Disordered" evidence="1">
    <location>
        <begin position="941"/>
        <end position="1017"/>
    </location>
</feature>
<dbReference type="PANTHER" id="PTHR21119:SF5">
    <property type="entry name" value="C2 DOMAIN-CONTAINING PROTEIN"/>
    <property type="match status" value="1"/>
</dbReference>
<dbReference type="InterPro" id="IPR039934">
    <property type="entry name" value="C2CD2/C2CD2L"/>
</dbReference>
<protein>
    <recommendedName>
        <fullName evidence="3">C2 domain-containing protein</fullName>
    </recommendedName>
</protein>
<keyword evidence="2" id="KW-1133">Transmembrane helix</keyword>
<dbReference type="PROSITE" id="PS50004">
    <property type="entry name" value="C2"/>
    <property type="match status" value="1"/>
</dbReference>
<evidence type="ECO:0000259" key="3">
    <source>
        <dbReference type="PROSITE" id="PS50004"/>
    </source>
</evidence>
<feature type="domain" description="C2" evidence="3">
    <location>
        <begin position="483"/>
        <end position="597"/>
    </location>
</feature>
<evidence type="ECO:0000256" key="2">
    <source>
        <dbReference type="SAM" id="Phobius"/>
    </source>
</evidence>
<gene>
    <name evidence="4" type="ORF">D915_003319</name>
</gene>
<feature type="compositionally biased region" description="Polar residues" evidence="1">
    <location>
        <begin position="482"/>
        <end position="493"/>
    </location>
</feature>
<keyword evidence="5" id="KW-1185">Reference proteome</keyword>
<dbReference type="Gene3D" id="2.60.40.150">
    <property type="entry name" value="C2 domain"/>
    <property type="match status" value="1"/>
</dbReference>
<organism evidence="4 5">
    <name type="scientific">Fasciola hepatica</name>
    <name type="common">Liver fluke</name>
    <dbReference type="NCBI Taxonomy" id="6192"/>
    <lineage>
        <taxon>Eukaryota</taxon>
        <taxon>Metazoa</taxon>
        <taxon>Spiralia</taxon>
        <taxon>Lophotrochozoa</taxon>
        <taxon>Platyhelminthes</taxon>
        <taxon>Trematoda</taxon>
        <taxon>Digenea</taxon>
        <taxon>Plagiorchiida</taxon>
        <taxon>Echinostomata</taxon>
        <taxon>Echinostomatoidea</taxon>
        <taxon>Fasciolidae</taxon>
        <taxon>Fasciola</taxon>
    </lineage>
</organism>
<comment type="caution">
    <text evidence="4">The sequence shown here is derived from an EMBL/GenBank/DDBJ whole genome shotgun (WGS) entry which is preliminary data.</text>
</comment>
<keyword evidence="2" id="KW-0472">Membrane</keyword>
<feature type="transmembrane region" description="Helical" evidence="2">
    <location>
        <begin position="20"/>
        <end position="41"/>
    </location>
</feature>
<proteinExistence type="predicted"/>
<feature type="region of interest" description="Disordered" evidence="1">
    <location>
        <begin position="1032"/>
        <end position="1110"/>
    </location>
</feature>
<feature type="compositionally biased region" description="Low complexity" evidence="1">
    <location>
        <begin position="969"/>
        <end position="995"/>
    </location>
</feature>
<name>A0A4E0RV01_FASHE</name>
<dbReference type="Pfam" id="PF00168">
    <property type="entry name" value="C2"/>
    <property type="match status" value="1"/>
</dbReference>
<evidence type="ECO:0000256" key="1">
    <source>
        <dbReference type="SAM" id="MobiDB-lite"/>
    </source>
</evidence>
<keyword evidence="2" id="KW-0812">Transmembrane</keyword>
<feature type="region of interest" description="Disordered" evidence="1">
    <location>
        <begin position="845"/>
        <end position="873"/>
    </location>
</feature>
<dbReference type="PANTHER" id="PTHR21119">
    <property type="entry name" value="C2 DOMAIN-CONTAINING PROTEIN"/>
    <property type="match status" value="1"/>
</dbReference>
<dbReference type="Proteomes" id="UP000230066">
    <property type="component" value="Unassembled WGS sequence"/>
</dbReference>
<dbReference type="InterPro" id="IPR000008">
    <property type="entry name" value="C2_dom"/>
</dbReference>
<accession>A0A4E0RV01</accession>
<reference evidence="4" key="1">
    <citation type="submission" date="2019-03" db="EMBL/GenBank/DDBJ databases">
        <title>Improved annotation for the trematode Fasciola hepatica.</title>
        <authorList>
            <person name="Choi Y.-J."/>
            <person name="Martin J."/>
            <person name="Mitreva M."/>
        </authorList>
    </citation>
    <scope>NUCLEOTIDE SEQUENCE [LARGE SCALE GENOMIC DNA]</scope>
</reference>
<dbReference type="AlphaFoldDB" id="A0A4E0RV01"/>
<dbReference type="SUPFAM" id="SSF49562">
    <property type="entry name" value="C2 domain (Calcium/lipid-binding domain, CaLB)"/>
    <property type="match status" value="1"/>
</dbReference>
<evidence type="ECO:0000313" key="4">
    <source>
        <dbReference type="EMBL" id="THD25998.1"/>
    </source>
</evidence>
<feature type="compositionally biased region" description="Low complexity" evidence="1">
    <location>
        <begin position="462"/>
        <end position="474"/>
    </location>
</feature>
<feature type="compositionally biased region" description="Basic and acidic residues" evidence="1">
    <location>
        <begin position="1094"/>
        <end position="1104"/>
    </location>
</feature>
<dbReference type="EMBL" id="JXXN02000906">
    <property type="protein sequence ID" value="THD25998.1"/>
    <property type="molecule type" value="Genomic_DNA"/>
</dbReference>